<proteinExistence type="predicted"/>
<dbReference type="InterPro" id="IPR050625">
    <property type="entry name" value="ParA/MinD_ATPase"/>
</dbReference>
<keyword evidence="1" id="KW-0547">Nucleotide-binding</keyword>
<evidence type="ECO:0000313" key="3">
    <source>
        <dbReference type="EMBL" id="BDG08491.1"/>
    </source>
</evidence>
<dbReference type="RefSeq" id="WP_248345667.1">
    <property type="nucleotide sequence ID" value="NZ_AP025592.1"/>
</dbReference>
<evidence type="ECO:0000313" key="4">
    <source>
        <dbReference type="Proteomes" id="UP001162734"/>
    </source>
</evidence>
<keyword evidence="2" id="KW-0067">ATP-binding</keyword>
<protein>
    <submittedName>
        <fullName evidence="3">Transcriptional regulator</fullName>
    </submittedName>
</protein>
<evidence type="ECO:0000256" key="2">
    <source>
        <dbReference type="ARBA" id="ARBA00022840"/>
    </source>
</evidence>
<dbReference type="Gene3D" id="3.40.50.2300">
    <property type="match status" value="1"/>
</dbReference>
<dbReference type="Proteomes" id="UP001162734">
    <property type="component" value="Chromosome"/>
</dbReference>
<evidence type="ECO:0000256" key="1">
    <source>
        <dbReference type="ARBA" id="ARBA00022741"/>
    </source>
</evidence>
<name>A0ABN6N657_9BACT</name>
<dbReference type="InterPro" id="IPR027417">
    <property type="entry name" value="P-loop_NTPase"/>
</dbReference>
<dbReference type="SUPFAM" id="SSF52540">
    <property type="entry name" value="P-loop containing nucleoside triphosphate hydrolases"/>
    <property type="match status" value="1"/>
</dbReference>
<dbReference type="Pfam" id="PF10609">
    <property type="entry name" value="ParA"/>
    <property type="match status" value="1"/>
</dbReference>
<dbReference type="PANTHER" id="PTHR43384">
    <property type="entry name" value="SEPTUM SITE-DETERMINING PROTEIN MIND HOMOLOG, CHLOROPLASTIC-RELATED"/>
    <property type="match status" value="1"/>
</dbReference>
<reference evidence="4" key="1">
    <citation type="journal article" date="2022" name="Int. J. Syst. Evol. Microbiol.">
        <title>Anaeromyxobacter oryzae sp. nov., Anaeromyxobacter diazotrophicus sp. nov. and Anaeromyxobacter paludicola sp. nov., isolated from paddy soils.</title>
        <authorList>
            <person name="Itoh H."/>
            <person name="Xu Z."/>
            <person name="Mise K."/>
            <person name="Masuda Y."/>
            <person name="Ushijima N."/>
            <person name="Hayakawa C."/>
            <person name="Shiratori Y."/>
            <person name="Senoo K."/>
        </authorList>
    </citation>
    <scope>NUCLEOTIDE SEQUENCE [LARGE SCALE GENOMIC DNA]</scope>
    <source>
        <strain evidence="4">Red630</strain>
    </source>
</reference>
<organism evidence="3 4">
    <name type="scientific">Anaeromyxobacter paludicola</name>
    <dbReference type="NCBI Taxonomy" id="2918171"/>
    <lineage>
        <taxon>Bacteria</taxon>
        <taxon>Pseudomonadati</taxon>
        <taxon>Myxococcota</taxon>
        <taxon>Myxococcia</taxon>
        <taxon>Myxococcales</taxon>
        <taxon>Cystobacterineae</taxon>
        <taxon>Anaeromyxobacteraceae</taxon>
        <taxon>Anaeromyxobacter</taxon>
    </lineage>
</organism>
<sequence length="385" mass="40946">MENGTILLVGVAAGTEAGLRAALPEAPFESAEESTRARHHLSAGAPCAAVVSLERDPQAGFELIATLSAAGARVIVLGGKKDADLILHAMRAGAHEFLVAGEEERLQRALREQVRPPVAKGLGQVTVVLAAKGGVGATALSVNLAGVLHGPEARVCVLDLDVHKGDVLGFLDVSGGYSISDVLGNLGRLDRELLGSAILRHRSGLEVLAQSEKLQEADRVEPRHIPALLGFLRQHYRHVIVDGLRGFDDLSLAALDAADRILLVLTQEVPAVRDAHRYVELLGRLGYPPGKVLLVLNRFQRSSDITLRVIAETVGAPVEATIGNDYPALERAIRAGALLLEAAPRSELVRDVRALAERLAPRAAAGAPRRSIFHKLFGRIDHAAQ</sequence>
<dbReference type="Gene3D" id="3.40.50.300">
    <property type="entry name" value="P-loop containing nucleotide triphosphate hydrolases"/>
    <property type="match status" value="1"/>
</dbReference>
<dbReference type="InterPro" id="IPR033756">
    <property type="entry name" value="YlxH/NBP35"/>
</dbReference>
<gene>
    <name evidence="3" type="ORF">AMPC_16040</name>
</gene>
<keyword evidence="4" id="KW-1185">Reference proteome</keyword>
<dbReference type="PANTHER" id="PTHR43384:SF13">
    <property type="entry name" value="SLR0110 PROTEIN"/>
    <property type="match status" value="1"/>
</dbReference>
<accession>A0ABN6N657</accession>
<dbReference type="EMBL" id="AP025592">
    <property type="protein sequence ID" value="BDG08491.1"/>
    <property type="molecule type" value="Genomic_DNA"/>
</dbReference>